<dbReference type="AlphaFoldDB" id="A0A9N9IWG6"/>
<evidence type="ECO:0000313" key="2">
    <source>
        <dbReference type="EMBL" id="CAG8749468.1"/>
    </source>
</evidence>
<organism evidence="2 3">
    <name type="scientific">Racocetra fulgida</name>
    <dbReference type="NCBI Taxonomy" id="60492"/>
    <lineage>
        <taxon>Eukaryota</taxon>
        <taxon>Fungi</taxon>
        <taxon>Fungi incertae sedis</taxon>
        <taxon>Mucoromycota</taxon>
        <taxon>Glomeromycotina</taxon>
        <taxon>Glomeromycetes</taxon>
        <taxon>Diversisporales</taxon>
        <taxon>Gigasporaceae</taxon>
        <taxon>Racocetra</taxon>
    </lineage>
</organism>
<feature type="region of interest" description="Disordered" evidence="1">
    <location>
        <begin position="48"/>
        <end position="68"/>
    </location>
</feature>
<feature type="non-terminal residue" evidence="2">
    <location>
        <position position="1"/>
    </location>
</feature>
<gene>
    <name evidence="2" type="ORF">RFULGI_LOCUS13491</name>
</gene>
<protein>
    <submittedName>
        <fullName evidence="2">17217_t:CDS:1</fullName>
    </submittedName>
</protein>
<evidence type="ECO:0000256" key="1">
    <source>
        <dbReference type="SAM" id="MobiDB-lite"/>
    </source>
</evidence>
<dbReference type="OrthoDB" id="10403337at2759"/>
<dbReference type="EMBL" id="CAJVPZ010035614">
    <property type="protein sequence ID" value="CAG8749468.1"/>
    <property type="molecule type" value="Genomic_DNA"/>
</dbReference>
<accession>A0A9N9IWG6</accession>
<dbReference type="Proteomes" id="UP000789396">
    <property type="component" value="Unassembled WGS sequence"/>
</dbReference>
<sequence length="68" mass="8002">DFENSGVVRIEIKIDKHHVFRYYQESAKPSDTNSAVKNNVDIRYMNFDKMNQSNEIKAKSSPDEEHKK</sequence>
<reference evidence="2" key="1">
    <citation type="submission" date="2021-06" db="EMBL/GenBank/DDBJ databases">
        <authorList>
            <person name="Kallberg Y."/>
            <person name="Tangrot J."/>
            <person name="Rosling A."/>
        </authorList>
    </citation>
    <scope>NUCLEOTIDE SEQUENCE</scope>
    <source>
        <strain evidence="2">IN212</strain>
    </source>
</reference>
<comment type="caution">
    <text evidence="2">The sequence shown here is derived from an EMBL/GenBank/DDBJ whole genome shotgun (WGS) entry which is preliminary data.</text>
</comment>
<proteinExistence type="predicted"/>
<keyword evidence="3" id="KW-1185">Reference proteome</keyword>
<feature type="compositionally biased region" description="Basic and acidic residues" evidence="1">
    <location>
        <begin position="56"/>
        <end position="68"/>
    </location>
</feature>
<evidence type="ECO:0000313" key="3">
    <source>
        <dbReference type="Proteomes" id="UP000789396"/>
    </source>
</evidence>
<name>A0A9N9IWG6_9GLOM</name>